<evidence type="ECO:0000313" key="2">
    <source>
        <dbReference type="Proteomes" id="UP000782901"/>
    </source>
</evidence>
<gene>
    <name evidence="1" type="ORF">KHY35_08245</name>
</gene>
<protein>
    <submittedName>
        <fullName evidence="1">Uncharacterized protein</fullName>
    </submittedName>
</protein>
<evidence type="ECO:0000313" key="1">
    <source>
        <dbReference type="EMBL" id="MBS5410692.1"/>
    </source>
</evidence>
<reference evidence="1" key="1">
    <citation type="submission" date="2021-02" db="EMBL/GenBank/DDBJ databases">
        <title>Infant gut strain persistence is associated with maternal origin, phylogeny, and functional potential including surface adhesion and iron acquisition.</title>
        <authorList>
            <person name="Lou Y.C."/>
        </authorList>
    </citation>
    <scope>NUCLEOTIDE SEQUENCE</scope>
    <source>
        <strain evidence="1">L3_082_243G1_dasL3_082_243G1_maxbin2.maxbin.015s ta_sub</strain>
    </source>
</reference>
<proteinExistence type="predicted"/>
<dbReference type="EMBL" id="JAGZEE010000010">
    <property type="protein sequence ID" value="MBS5410692.1"/>
    <property type="molecule type" value="Genomic_DNA"/>
</dbReference>
<comment type="caution">
    <text evidence="1">The sequence shown here is derived from an EMBL/GenBank/DDBJ whole genome shotgun (WGS) entry which is preliminary data.</text>
</comment>
<dbReference type="Proteomes" id="UP000782901">
    <property type="component" value="Unassembled WGS sequence"/>
</dbReference>
<organism evidence="1 2">
    <name type="scientific">Bacteroides thetaiotaomicron</name>
    <dbReference type="NCBI Taxonomy" id="818"/>
    <lineage>
        <taxon>Bacteria</taxon>
        <taxon>Pseudomonadati</taxon>
        <taxon>Bacteroidota</taxon>
        <taxon>Bacteroidia</taxon>
        <taxon>Bacteroidales</taxon>
        <taxon>Bacteroidaceae</taxon>
        <taxon>Bacteroides</taxon>
    </lineage>
</organism>
<sequence length="103" mass="11812">MKRYNLSEIFKNAHRNYKYSGKKQGKTFGECLKSAWRLAKLQANFTVEAVKERTDKFLAEREEAMSKAAKATMHEGYNNKNIPASAYYNVNSTGRFGSRYVGD</sequence>
<dbReference type="AlphaFoldDB" id="A0A943DN61"/>
<name>A0A943DN61_BACT4</name>
<accession>A0A943DN61</accession>